<sequence length="191" mass="21357">MFICIKHGAFEIGLVSLDNQQFLANTNCPLILLLQYLKHKLELPKTVSDLIDLCDEKGILKLLFLYRTPLESASRLLYTRGTYIVCRVNQNKADRGYTSITPILTSPETEMQELLQAQVGNLEKARLKQHQARIQEERRLQLVSDGPVPAAQSSSTMKGKTGGKAGHVNLEILDEEPLRKTVGKKTLKGSL</sequence>
<gene>
    <name evidence="3" type="ORF">AOXY_G12336</name>
    <name evidence="2" type="ORF">AOXY_G16424</name>
</gene>
<organism evidence="2 4">
    <name type="scientific">Acipenser oxyrinchus oxyrinchus</name>
    <dbReference type="NCBI Taxonomy" id="40147"/>
    <lineage>
        <taxon>Eukaryota</taxon>
        <taxon>Metazoa</taxon>
        <taxon>Chordata</taxon>
        <taxon>Craniata</taxon>
        <taxon>Vertebrata</taxon>
        <taxon>Euteleostomi</taxon>
        <taxon>Actinopterygii</taxon>
        <taxon>Chondrostei</taxon>
        <taxon>Acipenseriformes</taxon>
        <taxon>Acipenseridae</taxon>
        <taxon>Acipenser</taxon>
    </lineage>
</organism>
<proteinExistence type="predicted"/>
<evidence type="ECO:0000256" key="1">
    <source>
        <dbReference type="SAM" id="MobiDB-lite"/>
    </source>
</evidence>
<keyword evidence="4" id="KW-1185">Reference proteome</keyword>
<name>A0AAD8D8F9_ACIOX</name>
<dbReference type="EMBL" id="JAGXEW010000015">
    <property type="protein sequence ID" value="KAK1163063.1"/>
    <property type="molecule type" value="Genomic_DNA"/>
</dbReference>
<dbReference type="PANTHER" id="PTHR33887:SF4">
    <property type="entry name" value="AB2-183"/>
    <property type="match status" value="1"/>
</dbReference>
<protein>
    <submittedName>
        <fullName evidence="2">Uncharacterized protein</fullName>
    </submittedName>
</protein>
<dbReference type="EMBL" id="JAGXEW010000010">
    <property type="protein sequence ID" value="KAK1167542.1"/>
    <property type="molecule type" value="Genomic_DNA"/>
</dbReference>
<dbReference type="AlphaFoldDB" id="A0AAD8D8F9"/>
<evidence type="ECO:0000313" key="4">
    <source>
        <dbReference type="Proteomes" id="UP001230051"/>
    </source>
</evidence>
<dbReference type="Proteomes" id="UP001230051">
    <property type="component" value="Unassembled WGS sequence"/>
</dbReference>
<evidence type="ECO:0000313" key="3">
    <source>
        <dbReference type="EMBL" id="KAK1167542.1"/>
    </source>
</evidence>
<evidence type="ECO:0000313" key="2">
    <source>
        <dbReference type="EMBL" id="KAK1163063.1"/>
    </source>
</evidence>
<accession>A0AAD8D8F9</accession>
<dbReference type="InterPro" id="IPR039471">
    <property type="entry name" value="CXorf65-like"/>
</dbReference>
<comment type="caution">
    <text evidence="2">The sequence shown here is derived from an EMBL/GenBank/DDBJ whole genome shotgun (WGS) entry which is preliminary data.</text>
</comment>
<dbReference type="Pfam" id="PF15874">
    <property type="entry name" value="Il2rg"/>
    <property type="match status" value="1"/>
</dbReference>
<feature type="region of interest" description="Disordered" evidence="1">
    <location>
        <begin position="143"/>
        <end position="166"/>
    </location>
</feature>
<reference evidence="2" key="1">
    <citation type="submission" date="2022-02" db="EMBL/GenBank/DDBJ databases">
        <title>Atlantic sturgeon de novo genome assembly.</title>
        <authorList>
            <person name="Stock M."/>
            <person name="Klopp C."/>
            <person name="Guiguen Y."/>
            <person name="Cabau C."/>
            <person name="Parinello H."/>
            <person name="Santidrian Yebra-Pimentel E."/>
            <person name="Kuhl H."/>
            <person name="Dirks R.P."/>
            <person name="Guessner J."/>
            <person name="Wuertz S."/>
            <person name="Du K."/>
            <person name="Schartl M."/>
        </authorList>
    </citation>
    <scope>NUCLEOTIDE SEQUENCE</scope>
    <source>
        <strain evidence="2">STURGEONOMICS-FGT-2020</strain>
        <tissue evidence="2">Whole blood</tissue>
    </source>
</reference>
<dbReference type="PANTHER" id="PTHR33887">
    <property type="entry name" value="PB1 DOMAIN-CONTAINING PROTEIN"/>
    <property type="match status" value="1"/>
</dbReference>